<accession>A0ABR6UE09</accession>
<sequence>MSDVYVDLAALGRIATALDNGASGLEDLADSVPSGIDAGPMTGVIASMIAQVTDSAGEVSTSLTSAAELVRQCRTYYRTVDEDSALGLAEIREVMTP</sequence>
<keyword evidence="2" id="KW-1185">Reference proteome</keyword>
<comment type="caution">
    <text evidence="1">The sequence shown here is derived from an EMBL/GenBank/DDBJ whole genome shotgun (WGS) entry which is preliminary data.</text>
</comment>
<reference evidence="1 2" key="1">
    <citation type="submission" date="2020-08" db="EMBL/GenBank/DDBJ databases">
        <title>novel species in genus Nocardioides.</title>
        <authorList>
            <person name="Zhang G."/>
        </authorList>
    </citation>
    <scope>NUCLEOTIDE SEQUENCE [LARGE SCALE GENOMIC DNA]</scope>
    <source>
        <strain evidence="1 2">SC8A-24</strain>
    </source>
</reference>
<evidence type="ECO:0000313" key="2">
    <source>
        <dbReference type="Proteomes" id="UP000604001"/>
    </source>
</evidence>
<dbReference type="EMBL" id="JACMYC010000021">
    <property type="protein sequence ID" value="MBC2962393.1"/>
    <property type="molecule type" value="Genomic_DNA"/>
</dbReference>
<evidence type="ECO:0008006" key="3">
    <source>
        <dbReference type="Google" id="ProtNLM"/>
    </source>
</evidence>
<gene>
    <name evidence="1" type="ORF">H7344_19060</name>
</gene>
<proteinExistence type="predicted"/>
<protein>
    <recommendedName>
        <fullName evidence="3">ESX-1 secretion-associated protein</fullName>
    </recommendedName>
</protein>
<name>A0ABR6UE09_9ACTN</name>
<organism evidence="1 2">
    <name type="scientific">Nocardioides deserti</name>
    <dbReference type="NCBI Taxonomy" id="1588644"/>
    <lineage>
        <taxon>Bacteria</taxon>
        <taxon>Bacillati</taxon>
        <taxon>Actinomycetota</taxon>
        <taxon>Actinomycetes</taxon>
        <taxon>Propionibacteriales</taxon>
        <taxon>Nocardioidaceae</taxon>
        <taxon>Nocardioides</taxon>
    </lineage>
</organism>
<dbReference type="Proteomes" id="UP000604001">
    <property type="component" value="Unassembled WGS sequence"/>
</dbReference>
<dbReference type="RefSeq" id="WP_166192422.1">
    <property type="nucleotide sequence ID" value="NZ_BMMR01000005.1"/>
</dbReference>
<evidence type="ECO:0000313" key="1">
    <source>
        <dbReference type="EMBL" id="MBC2962393.1"/>
    </source>
</evidence>